<dbReference type="PANTHER" id="PTHR36080:SF1">
    <property type="entry name" value="DBJ|BAA96220.1"/>
    <property type="match status" value="1"/>
</dbReference>
<comment type="caution">
    <text evidence="3">The sequence shown here is derived from an EMBL/GenBank/DDBJ whole genome shotgun (WGS) entry which is preliminary data.</text>
</comment>
<dbReference type="Proteomes" id="UP000325081">
    <property type="component" value="Unassembled WGS sequence"/>
</dbReference>
<accession>A0A5A7P1Y2</accession>
<keyword evidence="1" id="KW-0175">Coiled coil</keyword>
<feature type="domain" description="PB1-like" evidence="2">
    <location>
        <begin position="122"/>
        <end position="198"/>
    </location>
</feature>
<evidence type="ECO:0000313" key="3">
    <source>
        <dbReference type="EMBL" id="GER26541.1"/>
    </source>
</evidence>
<dbReference type="EMBL" id="BKCP01001113">
    <property type="protein sequence ID" value="GER26541.1"/>
    <property type="molecule type" value="Genomic_DNA"/>
</dbReference>
<dbReference type="OrthoDB" id="998442at2759"/>
<reference evidence="4" key="1">
    <citation type="journal article" date="2019" name="Curr. Biol.">
        <title>Genome Sequence of Striga asiatica Provides Insight into the Evolution of Plant Parasitism.</title>
        <authorList>
            <person name="Yoshida S."/>
            <person name="Kim S."/>
            <person name="Wafula E.K."/>
            <person name="Tanskanen J."/>
            <person name="Kim Y.M."/>
            <person name="Honaas L."/>
            <person name="Yang Z."/>
            <person name="Spallek T."/>
            <person name="Conn C.E."/>
            <person name="Ichihashi Y."/>
            <person name="Cheong K."/>
            <person name="Cui S."/>
            <person name="Der J.P."/>
            <person name="Gundlach H."/>
            <person name="Jiao Y."/>
            <person name="Hori C."/>
            <person name="Ishida J.K."/>
            <person name="Kasahara H."/>
            <person name="Kiba T."/>
            <person name="Kim M.S."/>
            <person name="Koo N."/>
            <person name="Laohavisit A."/>
            <person name="Lee Y.H."/>
            <person name="Lumba S."/>
            <person name="McCourt P."/>
            <person name="Mortimer J.C."/>
            <person name="Mutuku J.M."/>
            <person name="Nomura T."/>
            <person name="Sasaki-Sekimoto Y."/>
            <person name="Seto Y."/>
            <person name="Wang Y."/>
            <person name="Wakatake T."/>
            <person name="Sakakibara H."/>
            <person name="Demura T."/>
            <person name="Yamaguchi S."/>
            <person name="Yoneyama K."/>
            <person name="Manabe R.I."/>
            <person name="Nelson D.C."/>
            <person name="Schulman A.H."/>
            <person name="Timko M.P."/>
            <person name="dePamphilis C.W."/>
            <person name="Choi D."/>
            <person name="Shirasu K."/>
        </authorList>
    </citation>
    <scope>NUCLEOTIDE SEQUENCE [LARGE SCALE GENOMIC DNA]</scope>
    <source>
        <strain evidence="4">cv. UVA1</strain>
    </source>
</reference>
<organism evidence="3 4">
    <name type="scientific">Striga asiatica</name>
    <name type="common">Asiatic witchweed</name>
    <name type="synonym">Buchnera asiatica</name>
    <dbReference type="NCBI Taxonomy" id="4170"/>
    <lineage>
        <taxon>Eukaryota</taxon>
        <taxon>Viridiplantae</taxon>
        <taxon>Streptophyta</taxon>
        <taxon>Embryophyta</taxon>
        <taxon>Tracheophyta</taxon>
        <taxon>Spermatophyta</taxon>
        <taxon>Magnoliopsida</taxon>
        <taxon>eudicotyledons</taxon>
        <taxon>Gunneridae</taxon>
        <taxon>Pentapetalae</taxon>
        <taxon>asterids</taxon>
        <taxon>lamiids</taxon>
        <taxon>Lamiales</taxon>
        <taxon>Orobanchaceae</taxon>
        <taxon>Buchnereae</taxon>
        <taxon>Striga</taxon>
    </lineage>
</organism>
<feature type="non-terminal residue" evidence="3">
    <location>
        <position position="206"/>
    </location>
</feature>
<evidence type="ECO:0000256" key="1">
    <source>
        <dbReference type="SAM" id="Coils"/>
    </source>
</evidence>
<dbReference type="InterPro" id="IPR058594">
    <property type="entry name" value="PB1-like_dom_pln"/>
</dbReference>
<name>A0A5A7P1Y2_STRAF</name>
<dbReference type="PANTHER" id="PTHR36080">
    <property type="entry name" value="DBJ|BAA96220.1"/>
    <property type="match status" value="1"/>
</dbReference>
<dbReference type="AlphaFoldDB" id="A0A5A7P1Y2"/>
<proteinExistence type="predicted"/>
<sequence>MAEQLKDKEKEGERWTAEISNLTEISENIDSLQRLLIKKAVYVDGETFAKASLSSEQSRTIKLLEQRVETLERELDSAISAAARARTEKRQAEASQKAGELRALEISRELENTTIFDIPYPYTSVYIKILHKLDVDRFGYLDLEEDVQNLGYKSWGILYYKIPGVEGPSSMKLHNDDGIMEMITCIKNGHNVIDVYVDDCVDEKND</sequence>
<dbReference type="Pfam" id="PF26130">
    <property type="entry name" value="PB1-like"/>
    <property type="match status" value="1"/>
</dbReference>
<evidence type="ECO:0000313" key="4">
    <source>
        <dbReference type="Proteomes" id="UP000325081"/>
    </source>
</evidence>
<evidence type="ECO:0000259" key="2">
    <source>
        <dbReference type="Pfam" id="PF26130"/>
    </source>
</evidence>
<protein>
    <recommendedName>
        <fullName evidence="2">PB1-like domain-containing protein</fullName>
    </recommendedName>
</protein>
<keyword evidence="4" id="KW-1185">Reference proteome</keyword>
<gene>
    <name evidence="3" type="ORF">STAS_02195</name>
</gene>
<feature type="coiled-coil region" evidence="1">
    <location>
        <begin position="54"/>
        <end position="95"/>
    </location>
</feature>